<name>A0A507FP46_9FUNG</name>
<dbReference type="InterPro" id="IPR018608">
    <property type="entry name" value="Gti1/Pac2"/>
</dbReference>
<evidence type="ECO:0000313" key="2">
    <source>
        <dbReference type="Proteomes" id="UP000320333"/>
    </source>
</evidence>
<accession>A0A507FP46</accession>
<dbReference type="Pfam" id="PF09729">
    <property type="entry name" value="Gti1_Pac2"/>
    <property type="match status" value="1"/>
</dbReference>
<reference evidence="1 2" key="1">
    <citation type="journal article" date="2019" name="Sci. Rep.">
        <title>Comparative genomics of chytrid fungi reveal insights into the obligate biotrophic and pathogenic lifestyle of Synchytrium endobioticum.</title>
        <authorList>
            <person name="van de Vossenberg B.T.L.H."/>
            <person name="Warris S."/>
            <person name="Nguyen H.D.T."/>
            <person name="van Gent-Pelzer M.P.E."/>
            <person name="Joly D.L."/>
            <person name="van de Geest H.C."/>
            <person name="Bonants P.J.M."/>
            <person name="Smith D.S."/>
            <person name="Levesque C.A."/>
            <person name="van der Lee T.A.J."/>
        </authorList>
    </citation>
    <scope>NUCLEOTIDE SEQUENCE [LARGE SCALE GENOMIC DNA]</scope>
    <source>
        <strain evidence="1 2">CBS 675.73</strain>
    </source>
</reference>
<comment type="caution">
    <text evidence="1">The sequence shown here is derived from an EMBL/GenBank/DDBJ whole genome shotgun (WGS) entry which is preliminary data.</text>
</comment>
<gene>
    <name evidence="1" type="ORF">CcCBS67573_g01927</name>
</gene>
<dbReference type="GO" id="GO:0003677">
    <property type="term" value="F:DNA binding"/>
    <property type="evidence" value="ECO:0007669"/>
    <property type="project" value="TreeGrafter"/>
</dbReference>
<dbReference type="Proteomes" id="UP000320333">
    <property type="component" value="Unassembled WGS sequence"/>
</dbReference>
<proteinExistence type="predicted"/>
<protein>
    <submittedName>
        <fullName evidence="1">Uncharacterized protein</fullName>
    </submittedName>
</protein>
<dbReference type="OrthoDB" id="5572844at2759"/>
<dbReference type="PANTHER" id="PTHR28027:SF2">
    <property type="entry name" value="TRANSCRIPTIONAL REGULATOR MIT1"/>
    <property type="match status" value="1"/>
</dbReference>
<evidence type="ECO:0000313" key="1">
    <source>
        <dbReference type="EMBL" id="TPX76797.1"/>
    </source>
</evidence>
<dbReference type="AlphaFoldDB" id="A0A507FP46"/>
<dbReference type="EMBL" id="QEAP01000036">
    <property type="protein sequence ID" value="TPX76797.1"/>
    <property type="molecule type" value="Genomic_DNA"/>
</dbReference>
<dbReference type="PANTHER" id="PTHR28027">
    <property type="entry name" value="TRANSCRIPTIONAL REGULATOR MIT1"/>
    <property type="match status" value="1"/>
</dbReference>
<keyword evidence="2" id="KW-1185">Reference proteome</keyword>
<sequence>MLSSTDEYIESYYGFVKEKEDAVALVEACLAGKLSPIKDMHFGFHAMKVRSGSVCVFAEHSSKTLRVRWRDGWQWSSSKISGPFLLYRQVEQLEPGISYQPLGVETCPLFRANSLRPNTRLLPGGMAKRTITLTARNGCKYRIINYFYPQHVEHHYNPTLPRPEGSLKVPTQQPEFHQFVIRANSSTPATTITAIVVPSDKESPLNSPLAIPSSFIAPTPQAVLDPRQLLARFERNSIENGGLPLKLTLAYFRSYPNWYDYPIRLAPLSHM</sequence>
<organism evidence="1 2">
    <name type="scientific">Chytriomyces confervae</name>
    <dbReference type="NCBI Taxonomy" id="246404"/>
    <lineage>
        <taxon>Eukaryota</taxon>
        <taxon>Fungi</taxon>
        <taxon>Fungi incertae sedis</taxon>
        <taxon>Chytridiomycota</taxon>
        <taxon>Chytridiomycota incertae sedis</taxon>
        <taxon>Chytridiomycetes</taxon>
        <taxon>Chytridiales</taxon>
        <taxon>Chytriomycetaceae</taxon>
        <taxon>Chytriomyces</taxon>
    </lineage>
</organism>